<proteinExistence type="predicted"/>
<feature type="repeat" description="WD" evidence="3">
    <location>
        <begin position="29"/>
        <end position="63"/>
    </location>
</feature>
<dbReference type="Gramene" id="PRQ42249">
    <property type="protein sequence ID" value="PRQ42249"/>
    <property type="gene ID" value="RchiOBHm_Chr3g0455571"/>
</dbReference>
<dbReference type="InterPro" id="IPR015943">
    <property type="entry name" value="WD40/YVTN_repeat-like_dom_sf"/>
</dbReference>
<dbReference type="PROSITE" id="PS00678">
    <property type="entry name" value="WD_REPEATS_1"/>
    <property type="match status" value="1"/>
</dbReference>
<keyword evidence="1 3" id="KW-0853">WD repeat</keyword>
<evidence type="ECO:0000256" key="1">
    <source>
        <dbReference type="ARBA" id="ARBA00022574"/>
    </source>
</evidence>
<comment type="caution">
    <text evidence="4">The sequence shown here is derived from an EMBL/GenBank/DDBJ whole genome shotgun (WGS) entry which is preliminary data.</text>
</comment>
<evidence type="ECO:0000313" key="5">
    <source>
        <dbReference type="Proteomes" id="UP000238479"/>
    </source>
</evidence>
<sequence length="148" mass="16012">MDGQTICSSHVDGNLRLWDIQKGKLLNEVAVHSNAVTSISLPQSGNMVLTGGRDNVHHLFDMRFPGVSGTLRATGNRVASNWSLSCISPDDNYVPAGSADGAVYLVYSQRCGSLLWALQFIKRSSASGVMLCLEKWTNGNPNIDDWGT</sequence>
<feature type="repeat" description="WD" evidence="3">
    <location>
        <begin position="1"/>
        <end position="28"/>
    </location>
</feature>
<dbReference type="PANTHER" id="PTHR19878:SF8">
    <property type="entry name" value="AUTOPHAGY-RELATED 16, ISOFORM F"/>
    <property type="match status" value="1"/>
</dbReference>
<name>A0A2P6R766_ROSCH</name>
<dbReference type="InterPro" id="IPR019775">
    <property type="entry name" value="WD40_repeat_CS"/>
</dbReference>
<keyword evidence="5" id="KW-1185">Reference proteome</keyword>
<evidence type="ECO:0000313" key="4">
    <source>
        <dbReference type="EMBL" id="PRQ42249.1"/>
    </source>
</evidence>
<organism evidence="4 5">
    <name type="scientific">Rosa chinensis</name>
    <name type="common">China rose</name>
    <dbReference type="NCBI Taxonomy" id="74649"/>
    <lineage>
        <taxon>Eukaryota</taxon>
        <taxon>Viridiplantae</taxon>
        <taxon>Streptophyta</taxon>
        <taxon>Embryophyta</taxon>
        <taxon>Tracheophyta</taxon>
        <taxon>Spermatophyta</taxon>
        <taxon>Magnoliopsida</taxon>
        <taxon>eudicotyledons</taxon>
        <taxon>Gunneridae</taxon>
        <taxon>Pentapetalae</taxon>
        <taxon>rosids</taxon>
        <taxon>fabids</taxon>
        <taxon>Rosales</taxon>
        <taxon>Rosaceae</taxon>
        <taxon>Rosoideae</taxon>
        <taxon>Rosoideae incertae sedis</taxon>
        <taxon>Rosa</taxon>
    </lineage>
</organism>
<gene>
    <name evidence="4" type="ORF">RchiOBHm_Chr3g0455571</name>
</gene>
<evidence type="ECO:0000256" key="3">
    <source>
        <dbReference type="PROSITE-ProRule" id="PRU00221"/>
    </source>
</evidence>
<dbReference type="PANTHER" id="PTHR19878">
    <property type="entry name" value="AUTOPHAGY PROTEIN 16-LIKE"/>
    <property type="match status" value="1"/>
</dbReference>
<dbReference type="OMA" id="QTICSSH"/>
<reference evidence="4 5" key="1">
    <citation type="journal article" date="2018" name="Nat. Genet.">
        <title>The Rosa genome provides new insights in the design of modern roses.</title>
        <authorList>
            <person name="Bendahmane M."/>
        </authorList>
    </citation>
    <scope>NUCLEOTIDE SEQUENCE [LARGE SCALE GENOMIC DNA]</scope>
    <source>
        <strain evidence="5">cv. Old Blush</strain>
    </source>
</reference>
<dbReference type="Pfam" id="PF00400">
    <property type="entry name" value="WD40"/>
    <property type="match status" value="1"/>
</dbReference>
<dbReference type="EMBL" id="PDCK01000041">
    <property type="protein sequence ID" value="PRQ42249.1"/>
    <property type="molecule type" value="Genomic_DNA"/>
</dbReference>
<dbReference type="STRING" id="74649.A0A2P6R766"/>
<accession>A0A2P6R766</accession>
<dbReference type="AlphaFoldDB" id="A0A2P6R766"/>
<dbReference type="PROSITE" id="PS50082">
    <property type="entry name" value="WD_REPEATS_2"/>
    <property type="match status" value="2"/>
</dbReference>
<protein>
    <submittedName>
        <fullName evidence="4">Putative transcription factor WD40-like family</fullName>
    </submittedName>
</protein>
<dbReference type="Proteomes" id="UP000238479">
    <property type="component" value="Chromosome 3"/>
</dbReference>
<dbReference type="InterPro" id="IPR001680">
    <property type="entry name" value="WD40_rpt"/>
</dbReference>
<dbReference type="InterPro" id="IPR036322">
    <property type="entry name" value="WD40_repeat_dom_sf"/>
</dbReference>
<dbReference type="InterPro" id="IPR045160">
    <property type="entry name" value="ATG16"/>
</dbReference>
<dbReference type="SUPFAM" id="SSF50978">
    <property type="entry name" value="WD40 repeat-like"/>
    <property type="match status" value="1"/>
</dbReference>
<keyword evidence="2" id="KW-0677">Repeat</keyword>
<dbReference type="GO" id="GO:0000045">
    <property type="term" value="P:autophagosome assembly"/>
    <property type="evidence" value="ECO:0007669"/>
    <property type="project" value="InterPro"/>
</dbReference>
<dbReference type="Gene3D" id="2.130.10.10">
    <property type="entry name" value="YVTN repeat-like/Quinoprotein amine dehydrogenase"/>
    <property type="match status" value="1"/>
</dbReference>
<evidence type="ECO:0000256" key="2">
    <source>
        <dbReference type="ARBA" id="ARBA00022737"/>
    </source>
</evidence>